<dbReference type="AlphaFoldDB" id="A0A673M2I4"/>
<dbReference type="Pfam" id="PF05699">
    <property type="entry name" value="Dimer_Tnp_hAT"/>
    <property type="match status" value="1"/>
</dbReference>
<feature type="coiled-coil region" evidence="1">
    <location>
        <begin position="24"/>
        <end position="51"/>
    </location>
</feature>
<sequence>MKGIQALNPSSSNFLDEESIVLLAKAYDADMEDLKHELHQTRRILSRKKSDGQKVPVTLMEFTRFLEPFKEVFFELFRLTKIAVVLPVSSASCERSFSTLKLVKTHLRSTMSDSRLSNLAVLSIESERSKALDMDAFIKRFSAQPTLKNEEITTNTNKACFIDVKFHTCPS</sequence>
<keyword evidence="1" id="KW-0175">Coiled coil</keyword>
<evidence type="ECO:0000256" key="1">
    <source>
        <dbReference type="SAM" id="Coils"/>
    </source>
</evidence>
<dbReference type="PANTHER" id="PTHR45749:SF37">
    <property type="entry name" value="OS05G0311600 PROTEIN"/>
    <property type="match status" value="1"/>
</dbReference>
<feature type="domain" description="HAT C-terminal dimerisation" evidence="2">
    <location>
        <begin position="58"/>
        <end position="126"/>
    </location>
</feature>
<proteinExistence type="predicted"/>
<dbReference type="Proteomes" id="UP000472270">
    <property type="component" value="Unassembled WGS sequence"/>
</dbReference>
<organism evidence="3 4">
    <name type="scientific">Sinocyclocheilus rhinocerous</name>
    <dbReference type="NCBI Taxonomy" id="307959"/>
    <lineage>
        <taxon>Eukaryota</taxon>
        <taxon>Metazoa</taxon>
        <taxon>Chordata</taxon>
        <taxon>Craniata</taxon>
        <taxon>Vertebrata</taxon>
        <taxon>Euteleostomi</taxon>
        <taxon>Actinopterygii</taxon>
        <taxon>Neopterygii</taxon>
        <taxon>Teleostei</taxon>
        <taxon>Ostariophysi</taxon>
        <taxon>Cypriniformes</taxon>
        <taxon>Cyprinidae</taxon>
        <taxon>Cyprininae</taxon>
        <taxon>Sinocyclocheilus</taxon>
    </lineage>
</organism>
<dbReference type="Ensembl" id="ENSSRHT00000086540.1">
    <property type="protein sequence ID" value="ENSSRHP00000084265.1"/>
    <property type="gene ID" value="ENSSRHG00000041715.1"/>
</dbReference>
<evidence type="ECO:0000259" key="2">
    <source>
        <dbReference type="Pfam" id="PF05699"/>
    </source>
</evidence>
<keyword evidence="4" id="KW-1185">Reference proteome</keyword>
<dbReference type="InterPro" id="IPR008906">
    <property type="entry name" value="HATC_C_dom"/>
</dbReference>
<evidence type="ECO:0000313" key="3">
    <source>
        <dbReference type="Ensembl" id="ENSSRHP00000084265.1"/>
    </source>
</evidence>
<accession>A0A673M2I4</accession>
<name>A0A673M2I4_9TELE</name>
<dbReference type="PANTHER" id="PTHR45749">
    <property type="match status" value="1"/>
</dbReference>
<dbReference type="GO" id="GO:0046983">
    <property type="term" value="F:protein dimerization activity"/>
    <property type="evidence" value="ECO:0007669"/>
    <property type="project" value="InterPro"/>
</dbReference>
<protein>
    <recommendedName>
        <fullName evidence="2">HAT C-terminal dimerisation domain-containing protein</fullName>
    </recommendedName>
</protein>
<reference evidence="3" key="1">
    <citation type="submission" date="2025-08" db="UniProtKB">
        <authorList>
            <consortium name="Ensembl"/>
        </authorList>
    </citation>
    <scope>IDENTIFICATION</scope>
</reference>
<reference evidence="3" key="2">
    <citation type="submission" date="2025-09" db="UniProtKB">
        <authorList>
            <consortium name="Ensembl"/>
        </authorList>
    </citation>
    <scope>IDENTIFICATION</scope>
</reference>
<evidence type="ECO:0000313" key="4">
    <source>
        <dbReference type="Proteomes" id="UP000472270"/>
    </source>
</evidence>